<dbReference type="InterPro" id="IPR004518">
    <property type="entry name" value="MazG-like_dom"/>
</dbReference>
<sequence length="115" mass="12334">MSTFSSYQTATGTTAIYPGAADPESIMGLSYAAMGLANEAGEVLGKVKKIIRDNDGVITAEHRENIAKELGDTLWYLAQVATQIDYPLSLIAQENLDKLADRAERGVLQGSGDNR</sequence>
<feature type="domain" description="NTP pyrophosphohydrolase MazG-like" evidence="1">
    <location>
        <begin position="35"/>
        <end position="104"/>
    </location>
</feature>
<dbReference type="CDD" id="cd11541">
    <property type="entry name" value="NTP-PPase_u4"/>
    <property type="match status" value="1"/>
</dbReference>
<dbReference type="PIRSF" id="PIRSF006639">
    <property type="entry name" value="UCP006639_pph"/>
    <property type="match status" value="1"/>
</dbReference>
<dbReference type="EMBL" id="KT591491">
    <property type="protein sequence ID" value="ALF00625.1"/>
    <property type="molecule type" value="Genomic_DNA"/>
</dbReference>
<proteinExistence type="predicted"/>
<evidence type="ECO:0000259" key="1">
    <source>
        <dbReference type="Pfam" id="PF03819"/>
    </source>
</evidence>
<protein>
    <submittedName>
        <fullName evidence="2">MazG-like nucleotide pyrophosphohydrolase</fullName>
    </submittedName>
</protein>
<dbReference type="InterPro" id="IPR011379">
    <property type="entry name" value="MazG-related_GP37"/>
</dbReference>
<reference evidence="2 3" key="1">
    <citation type="submission" date="2015-08" db="EMBL/GenBank/DDBJ databases">
        <authorList>
            <person name="Barekzi N."/>
            <person name="Doss J.H."/>
            <person name="Bluford J."/>
            <person name="Fizer S."/>
            <person name="Garofalo A.E."/>
            <person name="Gasalao M.B."/>
            <person name="Griffin J."/>
            <person name="Henderson C.M."/>
            <person name="Hyre A.N."/>
            <person name="Irons L.B."/>
            <person name="Jafree E."/>
            <person name="Kanda K."/>
            <person name="Matthews D."/>
            <person name="Mclaren B."/>
            <person name="Moriarty A."/>
            <person name="Northam N."/>
            <person name="Ryan M."/>
            <person name="Smith D.E."/>
            <person name="Vanselow D."/>
            <person name="Welch J."/>
            <person name="Gauthier D."/>
            <person name="Anders K.R."/>
            <person name="Bradley K.W."/>
            <person name="Asai D.J."/>
            <person name="Bowman C.A."/>
            <person name="Russell D.A."/>
            <person name="Pope W.H."/>
            <person name="Jacobs-Sera D."/>
            <person name="Hendrix R.W."/>
            <person name="Hatfull G.F."/>
        </authorList>
    </citation>
    <scope>NUCLEOTIDE SEQUENCE [LARGE SCALE GENOMIC DNA]</scope>
</reference>
<name>A0A0M3UKL6_9CAUD</name>
<dbReference type="SUPFAM" id="SSF101386">
    <property type="entry name" value="all-alpha NTP pyrophosphatases"/>
    <property type="match status" value="1"/>
</dbReference>
<dbReference type="Proteomes" id="UP000221469">
    <property type="component" value="Segment"/>
</dbReference>
<accession>A0A0M3UKL6</accession>
<evidence type="ECO:0000313" key="3">
    <source>
        <dbReference type="Proteomes" id="UP000221469"/>
    </source>
</evidence>
<organism evidence="2 3">
    <name type="scientific">Mycobacterium phage Bricole</name>
    <dbReference type="NCBI Taxonomy" id="1718601"/>
    <lineage>
        <taxon>Viruses</taxon>
        <taxon>Duplodnaviria</taxon>
        <taxon>Heunggongvirae</taxon>
        <taxon>Uroviricota</taxon>
        <taxon>Caudoviricetes</taxon>
        <taxon>Vilmaviridae</taxon>
        <taxon>Mclasvirinae</taxon>
        <taxon>Bongovirus</taxon>
        <taxon>Bongovirus bongo</taxon>
    </lineage>
</organism>
<dbReference type="Pfam" id="PF03819">
    <property type="entry name" value="MazG"/>
    <property type="match status" value="1"/>
</dbReference>
<dbReference type="Gene3D" id="1.10.287.1080">
    <property type="entry name" value="MazG-like"/>
    <property type="match status" value="1"/>
</dbReference>
<dbReference type="SMR" id="A0A0M3UKL6"/>
<gene>
    <name evidence="2" type="ORF">SEA_BRICOLE_119</name>
</gene>
<evidence type="ECO:0000313" key="2">
    <source>
        <dbReference type="EMBL" id="ALF00625.1"/>
    </source>
</evidence>